<dbReference type="VEuPathDB" id="FungiDB:VP01_129g4"/>
<protein>
    <recommendedName>
        <fullName evidence="3">HAT C-terminal dimerisation domain-containing protein</fullName>
    </recommendedName>
</protein>
<name>A0A0L6VNE0_9BASI</name>
<organism evidence="1 2">
    <name type="scientific">Puccinia sorghi</name>
    <dbReference type="NCBI Taxonomy" id="27349"/>
    <lineage>
        <taxon>Eukaryota</taxon>
        <taxon>Fungi</taxon>
        <taxon>Dikarya</taxon>
        <taxon>Basidiomycota</taxon>
        <taxon>Pucciniomycotina</taxon>
        <taxon>Pucciniomycetes</taxon>
        <taxon>Pucciniales</taxon>
        <taxon>Pucciniaceae</taxon>
        <taxon>Puccinia</taxon>
    </lineage>
</organism>
<accession>A0A0L6VNE0</accession>
<reference evidence="1 2" key="1">
    <citation type="submission" date="2015-08" db="EMBL/GenBank/DDBJ databases">
        <title>Next Generation Sequencing and Analysis of the Genome of Puccinia sorghi L Schw, the Causal Agent of Maize Common Rust.</title>
        <authorList>
            <person name="Rochi L."/>
            <person name="Burguener G."/>
            <person name="Darino M."/>
            <person name="Turjanski A."/>
            <person name="Kreff E."/>
            <person name="Dieguez M.J."/>
            <person name="Sacco F."/>
        </authorList>
    </citation>
    <scope>NUCLEOTIDE SEQUENCE [LARGE SCALE GENOMIC DNA]</scope>
    <source>
        <strain evidence="1 2">RO10H11247</strain>
    </source>
</reference>
<comment type="caution">
    <text evidence="1">The sequence shown here is derived from an EMBL/GenBank/DDBJ whole genome shotgun (WGS) entry which is preliminary data.</text>
</comment>
<evidence type="ECO:0000313" key="2">
    <source>
        <dbReference type="Proteomes" id="UP000037035"/>
    </source>
</evidence>
<dbReference type="InterPro" id="IPR012337">
    <property type="entry name" value="RNaseH-like_sf"/>
</dbReference>
<sequence length="182" mass="20323">MNIQNLVDPLDGLGVNLKTVILHIHELSKLKKNKQALNLNTTPPLLLQNHKILKPLYEVTEILCRSNYPTLNFYLFVALEKPALLCAMILDPKIKLQHVESPNNLDLDAEIHQYLGETNEASSMDILKYWHSTSAPSEWGFSACKSIIGTQQYNLDESSIEQLRCGAYIGEGVAAGLSSCCR</sequence>
<proteinExistence type="predicted"/>
<dbReference type="STRING" id="27349.A0A0L6VNE0"/>
<dbReference type="SUPFAM" id="SSF53098">
    <property type="entry name" value="Ribonuclease H-like"/>
    <property type="match status" value="1"/>
</dbReference>
<dbReference type="Proteomes" id="UP000037035">
    <property type="component" value="Unassembled WGS sequence"/>
</dbReference>
<gene>
    <name evidence="1" type="ORF">VP01_129g4</name>
</gene>
<dbReference type="EMBL" id="LAVV01003332">
    <property type="protein sequence ID" value="KNZ62214.1"/>
    <property type="molecule type" value="Genomic_DNA"/>
</dbReference>
<evidence type="ECO:0000313" key="1">
    <source>
        <dbReference type="EMBL" id="KNZ62214.1"/>
    </source>
</evidence>
<dbReference type="AlphaFoldDB" id="A0A0L6VNE0"/>
<keyword evidence="2" id="KW-1185">Reference proteome</keyword>
<evidence type="ECO:0008006" key="3">
    <source>
        <dbReference type="Google" id="ProtNLM"/>
    </source>
</evidence>